<gene>
    <name evidence="2" type="ORF">LSCM1_05619</name>
</gene>
<proteinExistence type="predicted"/>
<keyword evidence="3" id="KW-1185">Reference proteome</keyword>
<dbReference type="OrthoDB" id="2148418at2759"/>
<dbReference type="GeneID" id="92515579"/>
<dbReference type="Proteomes" id="UP000673552">
    <property type="component" value="Chromosome 17"/>
</dbReference>
<feature type="region of interest" description="Disordered" evidence="1">
    <location>
        <begin position="294"/>
        <end position="358"/>
    </location>
</feature>
<dbReference type="RefSeq" id="XP_067179702.1">
    <property type="nucleotide sequence ID" value="XM_067323067.1"/>
</dbReference>
<dbReference type="KEGG" id="lmat:92515579"/>
<dbReference type="PROSITE" id="PS50096">
    <property type="entry name" value="IQ"/>
    <property type="match status" value="3"/>
</dbReference>
<comment type="caution">
    <text evidence="2">The sequence shown here is derived from an EMBL/GenBank/DDBJ whole genome shotgun (WGS) entry which is preliminary data.</text>
</comment>
<dbReference type="InterPro" id="IPR000048">
    <property type="entry name" value="IQ_motif_EF-hand-BS"/>
</dbReference>
<name>A0A836KSX9_9TRYP</name>
<organism evidence="2 3">
    <name type="scientific">Leishmania martiniquensis</name>
    <dbReference type="NCBI Taxonomy" id="1580590"/>
    <lineage>
        <taxon>Eukaryota</taxon>
        <taxon>Discoba</taxon>
        <taxon>Euglenozoa</taxon>
        <taxon>Kinetoplastea</taxon>
        <taxon>Metakinetoplastina</taxon>
        <taxon>Trypanosomatida</taxon>
        <taxon>Trypanosomatidae</taxon>
        <taxon>Leishmaniinae</taxon>
        <taxon>Leishmania</taxon>
    </lineage>
</organism>
<dbReference type="Pfam" id="PF00612">
    <property type="entry name" value="IQ"/>
    <property type="match status" value="4"/>
</dbReference>
<dbReference type="EMBL" id="JAFEUZ010000017">
    <property type="protein sequence ID" value="KAG5481595.1"/>
    <property type="molecule type" value="Genomic_DNA"/>
</dbReference>
<evidence type="ECO:0000313" key="2">
    <source>
        <dbReference type="EMBL" id="KAG5481595.1"/>
    </source>
</evidence>
<evidence type="ECO:0000313" key="3">
    <source>
        <dbReference type="Proteomes" id="UP000673552"/>
    </source>
</evidence>
<dbReference type="SMART" id="SM00015">
    <property type="entry name" value="IQ"/>
    <property type="match status" value="5"/>
</dbReference>
<evidence type="ECO:0000256" key="1">
    <source>
        <dbReference type="SAM" id="MobiDB-lite"/>
    </source>
</evidence>
<protein>
    <submittedName>
        <fullName evidence="2">Uncharacterized protein</fullName>
    </submittedName>
</protein>
<accession>A0A836KSX9</accession>
<feature type="region of interest" description="Disordered" evidence="1">
    <location>
        <begin position="205"/>
        <end position="232"/>
    </location>
</feature>
<sequence length="729" mass="82472">MTEHPHAWAEATASLSPAADPAGSRLLQPYSPPSRVKLSTLAPAFDPRRQGIGRSRSTNSVRADSIRRSEGLRVVQDTRRYMLAAAAHTQATVQQLLSRLQTYRAFQPFLSAPDSYRDESFAHERDCSIASGLSRGRGSAATVSTNQLWQMIDRFLDTSVAQLLQHNAESHFIVTLESTLGLEVPTSILKSSTVIESRKATTSVSHCVTSESAGAERTPSGSPHLSPPHKLPKAAAMPLATTGALVDRWALDHPYSTAAEVEEQRRSWAVLDQQRQHASLSFYLQAVQEQLETLEAEETRDASKSTHSHRSQGDASRSHHLPLHSSSDSEDQLNAPLRSRGRHGAAGQVHEDDVAAAEAEAEKQRALWQTFCECPLRTAGAPASPPGMAPNAPQIMSAFLDNTDLQEWLYSSWAHRTHRHESAALRIQCAYRMNRARCEVREMRYERRQAFLASLDAEREAKLVWDMALQVQTESTATSCGADSTLWALHFFINKVNAVVAKRRACKKYQQQQADEVRNYAATRIQAVYRGHRSRVFVMELRHPEIVAHREHLRRECSAMRIQSCWRRYTAQRQWWRVRLAASALQNLCRCRAARRMRAERRYERDLSAARELRKVAVRRIEQWYASCRVVRNAIYGSHVAELLTIQRVCRGYQGRRRAQDEMRLSHHRSAVRTIEQHRLRVLCLREAGARRAALSATRAAKRAAAMLDDAAVTIQRAWRRQGRWQHAL</sequence>
<dbReference type="AlphaFoldDB" id="A0A836KSX9"/>
<reference evidence="2 3" key="1">
    <citation type="submission" date="2021-03" db="EMBL/GenBank/DDBJ databases">
        <title>Leishmania (Mundinia) martiniquensis Genome sequencing and assembly.</title>
        <authorList>
            <person name="Almutairi H."/>
            <person name="Gatherer D."/>
        </authorList>
    </citation>
    <scope>NUCLEOTIDE SEQUENCE [LARGE SCALE GENOMIC DNA]</scope>
    <source>
        <strain evidence="2">LSCM1</strain>
    </source>
</reference>
<feature type="region of interest" description="Disordered" evidence="1">
    <location>
        <begin position="1"/>
        <end position="66"/>
    </location>
</feature>